<proteinExistence type="predicted"/>
<keyword evidence="2" id="KW-1185">Reference proteome</keyword>
<sequence length="346" mass="39939">MAIRRYTPSVLPQEIVEHIIDILWDHASSLRACSLVARSWLPRSRYHLRRVVLLSDQDPDEKLLLFQTESTAPLVEQLTIQTETQAHWLKWFPKMIRTVESLPRVSRLRIHSTCWDARLGDGYFRAQTHSLIQLTLDGVNFDSFATFTYVISAFPHLECLSLMYVRWSARLGPTRYEDWADGSMLRLKTLRLGWVFSTLAGKLAEITEWLQRGRVAPVCIQSLALGVTIPNDDLLQEALLRLTPSLRNIHVVQRIHNIRSLVLSTLDSTLADPRFVKLESVMITGVTYDTHLLNLAGDVQDGHVREKLPMLTRRKMVRTRMRMRLHDPTWFEKLRPGELALGEDLC</sequence>
<evidence type="ECO:0000313" key="2">
    <source>
        <dbReference type="Proteomes" id="UP000813824"/>
    </source>
</evidence>
<gene>
    <name evidence="1" type="ORF">BXZ70DRAFT_768234</name>
</gene>
<accession>A0A8K0XRV6</accession>
<dbReference type="Proteomes" id="UP000813824">
    <property type="component" value="Unassembled WGS sequence"/>
</dbReference>
<comment type="caution">
    <text evidence="1">The sequence shown here is derived from an EMBL/GenBank/DDBJ whole genome shotgun (WGS) entry which is preliminary data.</text>
</comment>
<name>A0A8K0XRV6_9AGAR</name>
<organism evidence="1 2">
    <name type="scientific">Cristinia sonorae</name>
    <dbReference type="NCBI Taxonomy" id="1940300"/>
    <lineage>
        <taxon>Eukaryota</taxon>
        <taxon>Fungi</taxon>
        <taxon>Dikarya</taxon>
        <taxon>Basidiomycota</taxon>
        <taxon>Agaricomycotina</taxon>
        <taxon>Agaricomycetes</taxon>
        <taxon>Agaricomycetidae</taxon>
        <taxon>Agaricales</taxon>
        <taxon>Pleurotineae</taxon>
        <taxon>Stephanosporaceae</taxon>
        <taxon>Cristinia</taxon>
    </lineage>
</organism>
<evidence type="ECO:0008006" key="3">
    <source>
        <dbReference type="Google" id="ProtNLM"/>
    </source>
</evidence>
<evidence type="ECO:0000313" key="1">
    <source>
        <dbReference type="EMBL" id="KAH8103041.1"/>
    </source>
</evidence>
<dbReference type="OrthoDB" id="2977329at2759"/>
<dbReference type="AlphaFoldDB" id="A0A8K0XRV6"/>
<dbReference type="EMBL" id="JAEVFJ010000008">
    <property type="protein sequence ID" value="KAH8103041.1"/>
    <property type="molecule type" value="Genomic_DNA"/>
</dbReference>
<protein>
    <recommendedName>
        <fullName evidence="3">F-box domain-containing protein</fullName>
    </recommendedName>
</protein>
<reference evidence="1" key="1">
    <citation type="journal article" date="2021" name="New Phytol.">
        <title>Evolutionary innovations through gain and loss of genes in the ectomycorrhizal Boletales.</title>
        <authorList>
            <person name="Wu G."/>
            <person name="Miyauchi S."/>
            <person name="Morin E."/>
            <person name="Kuo A."/>
            <person name="Drula E."/>
            <person name="Varga T."/>
            <person name="Kohler A."/>
            <person name="Feng B."/>
            <person name="Cao Y."/>
            <person name="Lipzen A."/>
            <person name="Daum C."/>
            <person name="Hundley H."/>
            <person name="Pangilinan J."/>
            <person name="Johnson J."/>
            <person name="Barry K."/>
            <person name="LaButti K."/>
            <person name="Ng V."/>
            <person name="Ahrendt S."/>
            <person name="Min B."/>
            <person name="Choi I.G."/>
            <person name="Park H."/>
            <person name="Plett J.M."/>
            <person name="Magnuson J."/>
            <person name="Spatafora J.W."/>
            <person name="Nagy L.G."/>
            <person name="Henrissat B."/>
            <person name="Grigoriev I.V."/>
            <person name="Yang Z.L."/>
            <person name="Xu J."/>
            <person name="Martin F.M."/>
        </authorList>
    </citation>
    <scope>NUCLEOTIDE SEQUENCE</scope>
    <source>
        <strain evidence="1">KKN 215</strain>
    </source>
</reference>